<evidence type="ECO:0000313" key="4">
    <source>
        <dbReference type="Proteomes" id="UP000249782"/>
    </source>
</evidence>
<dbReference type="InterPro" id="IPR001173">
    <property type="entry name" value="Glyco_trans_2-like"/>
</dbReference>
<dbReference type="OrthoDB" id="11098at2157"/>
<feature type="transmembrane region" description="Helical" evidence="1">
    <location>
        <begin position="136"/>
        <end position="153"/>
    </location>
</feature>
<keyword evidence="1" id="KW-1133">Transmembrane helix</keyword>
<dbReference type="GO" id="GO:0016740">
    <property type="term" value="F:transferase activity"/>
    <property type="evidence" value="ECO:0007669"/>
    <property type="project" value="UniProtKB-KW"/>
</dbReference>
<dbReference type="Pfam" id="PF00535">
    <property type="entry name" value="Glycos_transf_2"/>
    <property type="match status" value="1"/>
</dbReference>
<dbReference type="PANTHER" id="PTHR48090:SF7">
    <property type="entry name" value="RFBJ PROTEIN"/>
    <property type="match status" value="1"/>
</dbReference>
<dbReference type="Gene3D" id="3.90.550.10">
    <property type="entry name" value="Spore Coat Polysaccharide Biosynthesis Protein SpsA, Chain A"/>
    <property type="match status" value="1"/>
</dbReference>
<dbReference type="PANTHER" id="PTHR48090">
    <property type="entry name" value="UNDECAPRENYL-PHOSPHATE 4-DEOXY-4-FORMAMIDO-L-ARABINOSE TRANSFERASE-RELATED"/>
    <property type="match status" value="1"/>
</dbReference>
<sequence>MAVKKRVNPKDVTVIVPAYNEEKTILQVLGELKKRGYTVVVVDDGSTDSTPHLLTRFKDDDRVHVYRHIINRGLGAALRTGIEAALFMGSSYIVTFDADGQHDPDDIERVCKPLIDNKADAVIGKRDFSKMPLSRNIGNFLMNIITLIFYGVWVSDSQSGLRAFTRKAASKIKTEDRGYGVSSEIISEIKKRGLRLKEAPIKTIYTPETISKGTNFSVGIKILIKLIINILKRL</sequence>
<keyword evidence="1" id="KW-0812">Transmembrane</keyword>
<evidence type="ECO:0000313" key="3">
    <source>
        <dbReference type="EMBL" id="RAO79989.1"/>
    </source>
</evidence>
<comment type="caution">
    <text evidence="3">The sequence shown here is derived from an EMBL/GenBank/DDBJ whole genome shotgun (WGS) entry which is preliminary data.</text>
</comment>
<dbReference type="InterPro" id="IPR029044">
    <property type="entry name" value="Nucleotide-diphossugar_trans"/>
</dbReference>
<gene>
    <name evidence="3" type="ORF">DPC56_01270</name>
</gene>
<keyword evidence="3" id="KW-0808">Transferase</keyword>
<accession>A0A328PC08</accession>
<dbReference type="SUPFAM" id="SSF53448">
    <property type="entry name" value="Nucleotide-diphospho-sugar transferases"/>
    <property type="match status" value="1"/>
</dbReference>
<dbReference type="InterPro" id="IPR050256">
    <property type="entry name" value="Glycosyltransferase_2"/>
</dbReference>
<evidence type="ECO:0000256" key="1">
    <source>
        <dbReference type="SAM" id="Phobius"/>
    </source>
</evidence>
<proteinExistence type="predicted"/>
<keyword evidence="4" id="KW-1185">Reference proteome</keyword>
<dbReference type="CDD" id="cd04179">
    <property type="entry name" value="DPM_DPG-synthase_like"/>
    <property type="match status" value="1"/>
</dbReference>
<protein>
    <submittedName>
        <fullName evidence="3">Glycosyltransferase family 2 protein</fullName>
    </submittedName>
</protein>
<organism evidence="3 4">
    <name type="scientific">Methanothermobacter tenebrarum</name>
    <dbReference type="NCBI Taxonomy" id="680118"/>
    <lineage>
        <taxon>Archaea</taxon>
        <taxon>Methanobacteriati</taxon>
        <taxon>Methanobacteriota</taxon>
        <taxon>Methanomada group</taxon>
        <taxon>Methanobacteria</taxon>
        <taxon>Methanobacteriales</taxon>
        <taxon>Methanobacteriaceae</taxon>
        <taxon>Methanothermobacter</taxon>
    </lineage>
</organism>
<name>A0A328PC08_9EURY</name>
<evidence type="ECO:0000259" key="2">
    <source>
        <dbReference type="Pfam" id="PF00535"/>
    </source>
</evidence>
<dbReference type="EMBL" id="QLOE01000001">
    <property type="protein sequence ID" value="RAO79989.1"/>
    <property type="molecule type" value="Genomic_DNA"/>
</dbReference>
<dbReference type="AlphaFoldDB" id="A0A328PC08"/>
<reference evidence="3 4" key="1">
    <citation type="submission" date="2018-06" db="EMBL/GenBank/DDBJ databases">
        <title>Draft genome sequence of hyperthermophilic methanogen Methanothermobacter tenebrarum sp. MCM-B 1447.</title>
        <authorList>
            <person name="Pore S.D."/>
            <person name="Dagar S."/>
            <person name="Dhakephalkar P.K."/>
        </authorList>
    </citation>
    <scope>NUCLEOTIDE SEQUENCE [LARGE SCALE GENOMIC DNA]</scope>
    <source>
        <strain evidence="3 4">MCM B 1447</strain>
    </source>
</reference>
<dbReference type="RefSeq" id="WP_112093300.1">
    <property type="nucleotide sequence ID" value="NZ_QLOE01000001.1"/>
</dbReference>
<dbReference type="Proteomes" id="UP000249782">
    <property type="component" value="Unassembled WGS sequence"/>
</dbReference>
<feature type="domain" description="Glycosyltransferase 2-like" evidence="2">
    <location>
        <begin position="13"/>
        <end position="138"/>
    </location>
</feature>
<keyword evidence="1" id="KW-0472">Membrane</keyword>